<dbReference type="Pfam" id="PF05795">
    <property type="entry name" value="Plasmodium_Vir"/>
    <property type="match status" value="2"/>
</dbReference>
<keyword evidence="1" id="KW-1133">Transmembrane helix</keyword>
<gene>
    <name evidence="2" type="ORF">POVCU2_0072560</name>
</gene>
<keyword evidence="1" id="KW-0812">Transmembrane</keyword>
<protein>
    <submittedName>
        <fullName evidence="2">PIR Superfamily Protein</fullName>
    </submittedName>
</protein>
<dbReference type="InterPro" id="IPR008780">
    <property type="entry name" value="Plasmodium_Vir"/>
</dbReference>
<name>A0A1A8WK11_PLAOA</name>
<evidence type="ECO:0000256" key="1">
    <source>
        <dbReference type="SAM" id="Phobius"/>
    </source>
</evidence>
<evidence type="ECO:0000313" key="3">
    <source>
        <dbReference type="Proteomes" id="UP000078560"/>
    </source>
</evidence>
<reference evidence="3" key="1">
    <citation type="submission" date="2016-05" db="EMBL/GenBank/DDBJ databases">
        <authorList>
            <person name="Naeem Raeece"/>
        </authorList>
    </citation>
    <scope>NUCLEOTIDE SEQUENCE [LARGE SCALE GENOMIC DNA]</scope>
</reference>
<sequence>MADNINPLEKIDSLLFDYKLENINGICTNCSSCSKYGNRLTNSFAFQLLCQRLVKNIEYIHSANAITSNYLDKKRCDDFIYWIHNNVNNMNDKRNHSENSRIFGELKKIWDEVNSKLKGSSGKDPFLNCDSSKIETQNFKELKEKKMMSDYCQNFNTLHTKLTTYSEKPFCEIYYDYFKKTMEAYDKVSENCHKHPNSKCPDICSRKNNDPKLILDNLKCAKIQAKEKKEKLIPEEKCNTEIDSLKSQLQEVTLVASNPAFNYSDPRTVFLILFTLWGIFLTFYFLYKITPFGSLVRNNLLKKKIARDNFDEAVDDESIYDYSGSVNTNMQNVGYNISYNSDWSPSQ</sequence>
<keyword evidence="1" id="KW-0472">Membrane</keyword>
<evidence type="ECO:0000313" key="2">
    <source>
        <dbReference type="EMBL" id="SBS92177.1"/>
    </source>
</evidence>
<proteinExistence type="predicted"/>
<organism evidence="2 3">
    <name type="scientific">Plasmodium ovale curtisi</name>
    <dbReference type="NCBI Taxonomy" id="864141"/>
    <lineage>
        <taxon>Eukaryota</taxon>
        <taxon>Sar</taxon>
        <taxon>Alveolata</taxon>
        <taxon>Apicomplexa</taxon>
        <taxon>Aconoidasida</taxon>
        <taxon>Haemosporida</taxon>
        <taxon>Plasmodiidae</taxon>
        <taxon>Plasmodium</taxon>
        <taxon>Plasmodium (Plasmodium)</taxon>
    </lineage>
</organism>
<feature type="transmembrane region" description="Helical" evidence="1">
    <location>
        <begin position="268"/>
        <end position="287"/>
    </location>
</feature>
<dbReference type="Proteomes" id="UP000078560">
    <property type="component" value="Unassembled WGS sequence"/>
</dbReference>
<dbReference type="EMBL" id="FLQU01001240">
    <property type="protein sequence ID" value="SBS92177.1"/>
    <property type="molecule type" value="Genomic_DNA"/>
</dbReference>
<accession>A0A1A8WK11</accession>
<dbReference type="AlphaFoldDB" id="A0A1A8WK11"/>